<sequence length="115" mass="12555">MVENGSISRAGKGATLPQDKIVVEGSQFDDLENDGIVKDESIATDEKMTGDDSLEIKLKLETEESLRKLEIERILMVKPDIEVFLNSSLSTLSGEPDVLIMGALNDYLEVGNDPS</sequence>
<dbReference type="STRING" id="43335.A0A4U5MXW6"/>
<protein>
    <submittedName>
        <fullName evidence="1">Uncharacterized protein</fullName>
    </submittedName>
</protein>
<dbReference type="EMBL" id="RCHU01001151">
    <property type="protein sequence ID" value="TKR74957.1"/>
    <property type="molecule type" value="Genomic_DNA"/>
</dbReference>
<comment type="caution">
    <text evidence="1">The sequence shown here is derived from an EMBL/GenBank/DDBJ whole genome shotgun (WGS) entry which is preliminary data.</text>
</comment>
<name>A0A4U5MXW6_POPAL</name>
<dbReference type="AlphaFoldDB" id="A0A4U5MXW6"/>
<organism evidence="1">
    <name type="scientific">Populus alba</name>
    <name type="common">White poplar</name>
    <dbReference type="NCBI Taxonomy" id="43335"/>
    <lineage>
        <taxon>Eukaryota</taxon>
        <taxon>Viridiplantae</taxon>
        <taxon>Streptophyta</taxon>
        <taxon>Embryophyta</taxon>
        <taxon>Tracheophyta</taxon>
        <taxon>Spermatophyta</taxon>
        <taxon>Magnoliopsida</taxon>
        <taxon>eudicotyledons</taxon>
        <taxon>Gunneridae</taxon>
        <taxon>Pentapetalae</taxon>
        <taxon>rosids</taxon>
        <taxon>fabids</taxon>
        <taxon>Malpighiales</taxon>
        <taxon>Salicaceae</taxon>
        <taxon>Saliceae</taxon>
        <taxon>Populus</taxon>
    </lineage>
</organism>
<evidence type="ECO:0000313" key="1">
    <source>
        <dbReference type="EMBL" id="TKR74957.1"/>
    </source>
</evidence>
<proteinExistence type="predicted"/>
<gene>
    <name evidence="1" type="ORF">D5086_0000289980</name>
</gene>
<accession>A0A4U5MXW6</accession>
<reference evidence="1" key="1">
    <citation type="submission" date="2018-10" db="EMBL/GenBank/DDBJ databases">
        <title>Population genomic analysis revealed the cold adaptation of white poplar.</title>
        <authorList>
            <person name="Liu Y.-J."/>
        </authorList>
    </citation>
    <scope>NUCLEOTIDE SEQUENCE [LARGE SCALE GENOMIC DNA]</scope>
    <source>
        <strain evidence="1">PAL-ZL1</strain>
    </source>
</reference>